<accession>A0ABV4XZ20</accession>
<evidence type="ECO:0000313" key="1">
    <source>
        <dbReference type="EMBL" id="MFB2896312.1"/>
    </source>
</evidence>
<protein>
    <recommendedName>
        <fullName evidence="3">Glycosyltransferase family 1 protein</fullName>
    </recommendedName>
</protein>
<dbReference type="Proteomes" id="UP001576784">
    <property type="component" value="Unassembled WGS sequence"/>
</dbReference>
<comment type="caution">
    <text evidence="1">The sequence shown here is derived from an EMBL/GenBank/DDBJ whole genome shotgun (WGS) entry which is preliminary data.</text>
</comment>
<keyword evidence="2" id="KW-1185">Reference proteome</keyword>
<dbReference type="RefSeq" id="WP_413265941.1">
    <property type="nucleotide sequence ID" value="NZ_JBHFNR010000194.1"/>
</dbReference>
<organism evidence="1 2">
    <name type="scientific">Floridaenema flaviceps BLCC-F50</name>
    <dbReference type="NCBI Taxonomy" id="3153642"/>
    <lineage>
        <taxon>Bacteria</taxon>
        <taxon>Bacillati</taxon>
        <taxon>Cyanobacteriota</taxon>
        <taxon>Cyanophyceae</taxon>
        <taxon>Oscillatoriophycideae</taxon>
        <taxon>Aerosakkonematales</taxon>
        <taxon>Aerosakkonemataceae</taxon>
        <taxon>Floridanema</taxon>
        <taxon>Floridanema flaviceps</taxon>
    </lineage>
</organism>
<proteinExistence type="predicted"/>
<evidence type="ECO:0008006" key="3">
    <source>
        <dbReference type="Google" id="ProtNLM"/>
    </source>
</evidence>
<evidence type="ECO:0000313" key="2">
    <source>
        <dbReference type="Proteomes" id="UP001576784"/>
    </source>
</evidence>
<name>A0ABV4XZ20_9CYAN</name>
<sequence length="343" mass="40250">MTDKLPPIYFYIPEKQWPMGYVTNSPEEYGQWMSSWGSRYGRGKYDWTLLTYLHLKADGFPCELINHIPAEGIVVAHKDFFSDNLRPSPKLLIVCIKVDRDPHPYSQVQIVQNPQDEMLKRSPKLWQSYTIRLWVQSGLIPRDPTRGDRFENIGFFGVTGTLAPELQKPEWEEKLHKLGLRWQIVEPNSWHDYSETDAIVAVRSFDGNTFDSKPPSKLINAWLADVPAILGCETAYRKERRSELDYIEVASVEETINALCRLRDDRNLRQAMVENGRIRGKEMGNPSIVSRWRYFLTEVATPAYYRWSKAGKWYQQTFLFYRYLNLKLNSLKLRIQKLFRTAK</sequence>
<reference evidence="1 2" key="1">
    <citation type="submission" date="2024-09" db="EMBL/GenBank/DDBJ databases">
        <title>Floridaenema gen nov. (Aerosakkonemataceae, Aerosakkonematales ord. nov., Cyanobacteria) from benthic tropical and subtropical fresh waters, with the description of four new species.</title>
        <authorList>
            <person name="Moretto J.A."/>
            <person name="Berthold D.E."/>
            <person name="Lefler F.W."/>
            <person name="Huang I.-S."/>
            <person name="Laughinghouse H. IV."/>
        </authorList>
    </citation>
    <scope>NUCLEOTIDE SEQUENCE [LARGE SCALE GENOMIC DNA]</scope>
    <source>
        <strain evidence="1 2">BLCC-F50</strain>
    </source>
</reference>
<gene>
    <name evidence="1" type="ORF">ACE1CI_25670</name>
</gene>
<dbReference type="EMBL" id="JBHFNR010000194">
    <property type="protein sequence ID" value="MFB2896312.1"/>
    <property type="molecule type" value="Genomic_DNA"/>
</dbReference>